<dbReference type="Proteomes" id="UP000270616">
    <property type="component" value="Unassembled WGS sequence"/>
</dbReference>
<dbReference type="GO" id="GO:0015824">
    <property type="term" value="P:proline transport"/>
    <property type="evidence" value="ECO:0007669"/>
    <property type="project" value="UniProtKB-UniRule"/>
</dbReference>
<keyword evidence="8 14" id="KW-0915">Sodium</keyword>
<feature type="transmembrane region" description="Helical" evidence="14">
    <location>
        <begin position="390"/>
        <end position="409"/>
    </location>
</feature>
<keyword evidence="10 14" id="KW-0472">Membrane</keyword>
<evidence type="ECO:0000256" key="6">
    <source>
        <dbReference type="ARBA" id="ARBA00022847"/>
    </source>
</evidence>
<feature type="transmembrane region" description="Helical" evidence="14">
    <location>
        <begin position="176"/>
        <end position="197"/>
    </location>
</feature>
<protein>
    <recommendedName>
        <fullName evidence="14">Sodium/proline symporter</fullName>
    </recommendedName>
    <alternativeName>
        <fullName evidence="14">Proline permease</fullName>
    </alternativeName>
</protein>
<dbReference type="Gene3D" id="1.20.1730.10">
    <property type="entry name" value="Sodium/glucose cotransporter"/>
    <property type="match status" value="1"/>
</dbReference>
<evidence type="ECO:0000256" key="10">
    <source>
        <dbReference type="ARBA" id="ARBA00023136"/>
    </source>
</evidence>
<comment type="catalytic activity">
    <reaction evidence="12">
        <text>L-proline(in) + Na(+)(in) = L-proline(out) + Na(+)(out)</text>
        <dbReference type="Rhea" id="RHEA:28967"/>
        <dbReference type="ChEBI" id="CHEBI:29101"/>
        <dbReference type="ChEBI" id="CHEBI:60039"/>
    </reaction>
</comment>
<comment type="caution">
    <text evidence="16">The sequence shown here is derived from an EMBL/GenBank/DDBJ whole genome shotgun (WGS) entry which is preliminary data.</text>
</comment>
<evidence type="ECO:0000256" key="5">
    <source>
        <dbReference type="ARBA" id="ARBA00022692"/>
    </source>
</evidence>
<evidence type="ECO:0000256" key="8">
    <source>
        <dbReference type="ARBA" id="ARBA00023053"/>
    </source>
</evidence>
<evidence type="ECO:0000313" key="17">
    <source>
        <dbReference type="Proteomes" id="UP000270616"/>
    </source>
</evidence>
<evidence type="ECO:0000256" key="13">
    <source>
        <dbReference type="RuleBase" id="RU362091"/>
    </source>
</evidence>
<evidence type="ECO:0000256" key="14">
    <source>
        <dbReference type="RuleBase" id="RU366012"/>
    </source>
</evidence>
<feature type="compositionally biased region" description="Low complexity" evidence="15">
    <location>
        <begin position="517"/>
        <end position="555"/>
    </location>
</feature>
<evidence type="ECO:0000313" key="16">
    <source>
        <dbReference type="EMBL" id="ROZ65560.1"/>
    </source>
</evidence>
<dbReference type="InterPro" id="IPR050277">
    <property type="entry name" value="Sodium:Solute_Symporter"/>
</dbReference>
<evidence type="ECO:0000256" key="7">
    <source>
        <dbReference type="ARBA" id="ARBA00022989"/>
    </source>
</evidence>
<evidence type="ECO:0000256" key="12">
    <source>
        <dbReference type="ARBA" id="ARBA00033708"/>
    </source>
</evidence>
<dbReference type="EMBL" id="RKMF01000001">
    <property type="protein sequence ID" value="ROZ65560.1"/>
    <property type="molecule type" value="Genomic_DNA"/>
</dbReference>
<comment type="similarity">
    <text evidence="2 13">Belongs to the sodium:solute symporter (SSF) (TC 2.A.21) family.</text>
</comment>
<evidence type="ECO:0000256" key="9">
    <source>
        <dbReference type="ARBA" id="ARBA00023065"/>
    </source>
</evidence>
<keyword evidence="7 14" id="KW-1133">Transmembrane helix</keyword>
<feature type="transmembrane region" description="Helical" evidence="14">
    <location>
        <begin position="415"/>
        <end position="436"/>
    </location>
</feature>
<keyword evidence="9 14" id="KW-0406">Ion transport</keyword>
<keyword evidence="3 14" id="KW-0813">Transport</keyword>
<evidence type="ECO:0000256" key="1">
    <source>
        <dbReference type="ARBA" id="ARBA00004651"/>
    </source>
</evidence>
<feature type="region of interest" description="Disordered" evidence="15">
    <location>
        <begin position="512"/>
        <end position="572"/>
    </location>
</feature>
<comment type="subcellular location">
    <subcellularLocation>
        <location evidence="1 14">Cell membrane</location>
        <topology evidence="1 14">Multi-pass membrane protein</topology>
    </subcellularLocation>
</comment>
<dbReference type="PANTHER" id="PTHR48086">
    <property type="entry name" value="SODIUM/PROLINE SYMPORTER-RELATED"/>
    <property type="match status" value="1"/>
</dbReference>
<dbReference type="Pfam" id="PF00474">
    <property type="entry name" value="SSF"/>
    <property type="match status" value="1"/>
</dbReference>
<proteinExistence type="inferred from homology"/>
<feature type="transmembrane region" description="Helical" evidence="14">
    <location>
        <begin position="72"/>
        <end position="92"/>
    </location>
</feature>
<dbReference type="InterPro" id="IPR001734">
    <property type="entry name" value="Na/solute_symporter"/>
</dbReference>
<keyword evidence="17" id="KW-1185">Reference proteome</keyword>
<keyword evidence="14" id="KW-0029">Amino-acid transport</keyword>
<feature type="transmembrane region" description="Helical" evidence="14">
    <location>
        <begin position="335"/>
        <end position="356"/>
    </location>
</feature>
<feature type="transmembrane region" description="Helical" evidence="14">
    <location>
        <begin position="474"/>
        <end position="492"/>
    </location>
</feature>
<dbReference type="GO" id="GO:0015193">
    <property type="term" value="F:L-proline transmembrane transporter activity"/>
    <property type="evidence" value="ECO:0007669"/>
    <property type="project" value="TreeGrafter"/>
</dbReference>
<evidence type="ECO:0000256" key="15">
    <source>
        <dbReference type="SAM" id="MobiDB-lite"/>
    </source>
</evidence>
<comment type="function">
    <text evidence="14">Catalyzes the sodium-dependent uptake of extracellular L-proline.</text>
</comment>
<evidence type="ECO:0000256" key="3">
    <source>
        <dbReference type="ARBA" id="ARBA00022448"/>
    </source>
</evidence>
<gene>
    <name evidence="16" type="primary">putP</name>
    <name evidence="16" type="ORF">EDL96_00140</name>
</gene>
<dbReference type="InterPro" id="IPR011851">
    <property type="entry name" value="Na/Pro_symporter"/>
</dbReference>
<dbReference type="GO" id="GO:0005886">
    <property type="term" value="C:plasma membrane"/>
    <property type="evidence" value="ECO:0007669"/>
    <property type="project" value="UniProtKB-SubCell"/>
</dbReference>
<dbReference type="GO" id="GO:0005298">
    <property type="term" value="F:proline:sodium symporter activity"/>
    <property type="evidence" value="ECO:0007669"/>
    <property type="project" value="UniProtKB-UniRule"/>
</dbReference>
<dbReference type="PROSITE" id="PS00457">
    <property type="entry name" value="NA_SOLUT_SYMP_2"/>
    <property type="match status" value="1"/>
</dbReference>
<dbReference type="PROSITE" id="PS50283">
    <property type="entry name" value="NA_SOLUT_SYMP_3"/>
    <property type="match status" value="1"/>
</dbReference>
<dbReference type="OrthoDB" id="9789704at2"/>
<keyword evidence="6 14" id="KW-0769">Symport</keyword>
<dbReference type="AlphaFoldDB" id="A0A3N3ZTA5"/>
<organism evidence="16 17">
    <name type="scientific">Kocuria soli</name>
    <dbReference type="NCBI Taxonomy" id="2485125"/>
    <lineage>
        <taxon>Bacteria</taxon>
        <taxon>Bacillati</taxon>
        <taxon>Actinomycetota</taxon>
        <taxon>Actinomycetes</taxon>
        <taxon>Micrococcales</taxon>
        <taxon>Micrococcaceae</taxon>
        <taxon>Kocuria</taxon>
    </lineage>
</organism>
<evidence type="ECO:0000256" key="11">
    <source>
        <dbReference type="ARBA" id="ARBA00023201"/>
    </source>
</evidence>
<sequence length="572" mass="59719">MVDFGSGFWWMLAAIGLYFAAMLGVGVWASLKTQDKDDYMIGGRNLPPAVAALSAGASDMSGWLLMGLPGALYMGGMVQAWIAIGLTVGAWVNWKIVAPRLRVFTEKYGNSITLPSFFGNRLVRGGRALRIVSGLVILVFFTFYISSGMVAGGNFATSAFGAALEQTAGWDSDTTYLVGMCVIAGVTIFYTLIGGFLGATYTDFFQGALMFLALLTVPVVVLFMVGDPGRIVERVDQVHPGAWNLFDFDAAGGLIVVISLIAWGLGYFGQPHILVRFMALSSHDDAVAGRRVGVGWMLLCVLGAMFTALFAIPLVDSGRLALTNEETAETVFLDSAIGLFPAFLAGLVLAAVLAAIMSTVASQLVVTASALVEDLALLFRKETLSPKASLWLSRAGVFVVALVAMAMAFNPSESILNLVGFAWAGFGAAFGPITLLALYWRKLTGVGAIAAMITGAAVVFIWPNTPWSDLYELAPGFIAATVAAVVVSLITYRADPGVDQHFDDAVAMSHRGLPADSEPASESTTESAIGPASGSAASGAASSASSTARSGDSAATNSGAASTDLPWAKPQA</sequence>
<accession>A0A3N3ZTA5</accession>
<reference evidence="16 17" key="1">
    <citation type="submission" date="2018-10" db="EMBL/GenBank/DDBJ databases">
        <title>Kocuria sp. M5W7-7, whole genome shotgun sequence.</title>
        <authorList>
            <person name="Tuo L."/>
        </authorList>
    </citation>
    <scope>NUCLEOTIDE SEQUENCE [LARGE SCALE GENOMIC DNA]</scope>
    <source>
        <strain evidence="16 17">M5W7-7</strain>
    </source>
</reference>
<dbReference type="GO" id="GO:0031402">
    <property type="term" value="F:sodium ion binding"/>
    <property type="evidence" value="ECO:0007669"/>
    <property type="project" value="UniProtKB-UniRule"/>
</dbReference>
<evidence type="ECO:0000256" key="2">
    <source>
        <dbReference type="ARBA" id="ARBA00006434"/>
    </source>
</evidence>
<feature type="transmembrane region" description="Helical" evidence="14">
    <location>
        <begin position="204"/>
        <end position="225"/>
    </location>
</feature>
<name>A0A3N3ZTA5_9MICC</name>
<dbReference type="NCBIfam" id="TIGR02121">
    <property type="entry name" value="Na_Pro_sym"/>
    <property type="match status" value="1"/>
</dbReference>
<dbReference type="InterPro" id="IPR038377">
    <property type="entry name" value="Na/Glc_symporter_sf"/>
</dbReference>
<evidence type="ECO:0000256" key="4">
    <source>
        <dbReference type="ARBA" id="ARBA00022475"/>
    </source>
</evidence>
<feature type="transmembrane region" description="Helical" evidence="14">
    <location>
        <begin position="131"/>
        <end position="156"/>
    </location>
</feature>
<keyword evidence="4 14" id="KW-1003">Cell membrane</keyword>
<dbReference type="InterPro" id="IPR018212">
    <property type="entry name" value="Na/solute_symporter_CS"/>
</dbReference>
<feature type="transmembrane region" description="Helical" evidence="14">
    <location>
        <begin position="443"/>
        <end position="462"/>
    </location>
</feature>
<dbReference type="NCBIfam" id="TIGR00813">
    <property type="entry name" value="sss"/>
    <property type="match status" value="1"/>
</dbReference>
<dbReference type="RefSeq" id="WP_123823447.1">
    <property type="nucleotide sequence ID" value="NZ_RKMF01000001.1"/>
</dbReference>
<feature type="transmembrane region" description="Helical" evidence="14">
    <location>
        <begin position="296"/>
        <end position="315"/>
    </location>
</feature>
<dbReference type="CDD" id="cd11475">
    <property type="entry name" value="SLC5sbd_PutP"/>
    <property type="match status" value="1"/>
</dbReference>
<feature type="transmembrane region" description="Helical" evidence="14">
    <location>
        <begin position="245"/>
        <end position="268"/>
    </location>
</feature>
<dbReference type="PANTHER" id="PTHR48086:SF3">
    <property type="entry name" value="SODIUM_PROLINE SYMPORTER"/>
    <property type="match status" value="1"/>
</dbReference>
<feature type="transmembrane region" description="Helical" evidence="14">
    <location>
        <begin position="6"/>
        <end position="29"/>
    </location>
</feature>
<keyword evidence="5 14" id="KW-0812">Transmembrane</keyword>
<keyword evidence="11 14" id="KW-0739">Sodium transport</keyword>